<gene>
    <name evidence="2" type="ORF">QEH52_15235</name>
</gene>
<keyword evidence="3" id="KW-1185">Reference proteome</keyword>
<evidence type="ECO:0000256" key="1">
    <source>
        <dbReference type="SAM" id="SignalP"/>
    </source>
</evidence>
<name>A0ABU1B0G7_9BACT</name>
<feature type="chain" id="PRO_5045566714" evidence="1">
    <location>
        <begin position="24"/>
        <end position="241"/>
    </location>
</feature>
<comment type="caution">
    <text evidence="2">The sequence shown here is derived from an EMBL/GenBank/DDBJ whole genome shotgun (WGS) entry which is preliminary data.</text>
</comment>
<feature type="signal peptide" evidence="1">
    <location>
        <begin position="1"/>
        <end position="23"/>
    </location>
</feature>
<keyword evidence="1" id="KW-0732">Signal</keyword>
<protein>
    <submittedName>
        <fullName evidence="2">Uncharacterized protein</fullName>
    </submittedName>
</protein>
<accession>A0ABU1B0G7</accession>
<dbReference type="RefSeq" id="WP_308951607.1">
    <property type="nucleotide sequence ID" value="NZ_JARXHW010000043.1"/>
</dbReference>
<evidence type="ECO:0000313" key="3">
    <source>
        <dbReference type="Proteomes" id="UP001225316"/>
    </source>
</evidence>
<dbReference type="EMBL" id="JARXHW010000043">
    <property type="protein sequence ID" value="MDQ8208880.1"/>
    <property type="molecule type" value="Genomic_DNA"/>
</dbReference>
<proteinExistence type="predicted"/>
<organism evidence="2 3">
    <name type="scientific">Thalassobacterium maritimum</name>
    <dbReference type="NCBI Taxonomy" id="3041265"/>
    <lineage>
        <taxon>Bacteria</taxon>
        <taxon>Pseudomonadati</taxon>
        <taxon>Verrucomicrobiota</taxon>
        <taxon>Opitutia</taxon>
        <taxon>Puniceicoccales</taxon>
        <taxon>Coraliomargaritaceae</taxon>
        <taxon>Thalassobacterium</taxon>
    </lineage>
</organism>
<evidence type="ECO:0000313" key="2">
    <source>
        <dbReference type="EMBL" id="MDQ8208880.1"/>
    </source>
</evidence>
<sequence length="241" mass="26270">MHTLTFLLLVVLCLQGQVLEAQVAVEQSFRTLGVRRAAPKLFYQLGSKEVPLFAGDAALSASYQAPKSGKLELYCYVPATDPELPPVKVTVAEATLPSEGENLVLIASIQNTNSKQAAPAVALRAVDASIEAHPLNTIRVFNFSKRKIAAKVGDEFKEILVGEEAFFAYPEGNKVWVKIAAYEGVDTGWKLRTGGPKAISPDKRTIIVLSDAYPTREDPEGLKITLRNVIDNNPPRPLSER</sequence>
<reference evidence="2 3" key="1">
    <citation type="submission" date="2023-04" db="EMBL/GenBank/DDBJ databases">
        <title>A novel bacteria isolated from coastal sediment.</title>
        <authorList>
            <person name="Liu X.-J."/>
            <person name="Du Z.-J."/>
        </authorList>
    </citation>
    <scope>NUCLEOTIDE SEQUENCE [LARGE SCALE GENOMIC DNA]</scope>
    <source>
        <strain evidence="2 3">SDUM461003</strain>
    </source>
</reference>
<dbReference type="Proteomes" id="UP001225316">
    <property type="component" value="Unassembled WGS sequence"/>
</dbReference>